<dbReference type="EMBL" id="SACL01000014">
    <property type="protein sequence ID" value="RVT90083.1"/>
    <property type="molecule type" value="Genomic_DNA"/>
</dbReference>
<proteinExistence type="predicted"/>
<sequence>MVSVEDRARRIEESKAKIRAPFALDESLCLYSPQDNLDSLRHPRIRDWFAFTHERWRPELPPARRRILLMLPCTKTKPYVLSTEHQRINAALLGTGFAPTGAPDPRLPEEAVFNLSTLAHPSGVVVHRAVISEPLGFVPYEHLLDYDVGPSPAHAYDDPGLFEGRGNAVSPWRADSTAERVGATKWRWGANEKRAYVEMHNAMAQAVADTLRRFPGLFDARIAWVAPGLTHRSFVVGRAERAAHGVVAYRRAGEERLALTGVNDLLPPELAIDCLPSREACDAALPRLAERLGLSVKQAVGPFGRGGGDATPLALPELLEGLLAEILPLTHAA</sequence>
<dbReference type="SUPFAM" id="SSF52141">
    <property type="entry name" value="Uracil-DNA glycosylase-like"/>
    <property type="match status" value="1"/>
</dbReference>
<comment type="caution">
    <text evidence="1">The sequence shown here is derived from an EMBL/GenBank/DDBJ whole genome shotgun (WGS) entry which is preliminary data.</text>
</comment>
<keyword evidence="2" id="KW-1185">Reference proteome</keyword>
<protein>
    <recommendedName>
        <fullName evidence="3">DUF5591 domain-containing protein</fullName>
    </recommendedName>
</protein>
<dbReference type="Gene3D" id="3.40.50.10630">
    <property type="entry name" value="Uracil-DNA glycosylase-like"/>
    <property type="match status" value="1"/>
</dbReference>
<name>A0A437LXN9_9PROT</name>
<dbReference type="Proteomes" id="UP000282957">
    <property type="component" value="Unassembled WGS sequence"/>
</dbReference>
<evidence type="ECO:0008006" key="3">
    <source>
        <dbReference type="Google" id="ProtNLM"/>
    </source>
</evidence>
<organism evidence="1 2">
    <name type="scientific">Rhodovarius crocodyli</name>
    <dbReference type="NCBI Taxonomy" id="1979269"/>
    <lineage>
        <taxon>Bacteria</taxon>
        <taxon>Pseudomonadati</taxon>
        <taxon>Pseudomonadota</taxon>
        <taxon>Alphaproteobacteria</taxon>
        <taxon>Acetobacterales</taxon>
        <taxon>Roseomonadaceae</taxon>
        <taxon>Rhodovarius</taxon>
    </lineage>
</organism>
<evidence type="ECO:0000313" key="2">
    <source>
        <dbReference type="Proteomes" id="UP000282957"/>
    </source>
</evidence>
<evidence type="ECO:0000313" key="1">
    <source>
        <dbReference type="EMBL" id="RVT90083.1"/>
    </source>
</evidence>
<dbReference type="InterPro" id="IPR036895">
    <property type="entry name" value="Uracil-DNA_glycosylase-like_sf"/>
</dbReference>
<accession>A0A437LXN9</accession>
<dbReference type="OrthoDB" id="8417662at2"/>
<gene>
    <name evidence="1" type="ORF">EOD42_23935</name>
</gene>
<dbReference type="RefSeq" id="WP_127790127.1">
    <property type="nucleotide sequence ID" value="NZ_SACL01000014.1"/>
</dbReference>
<reference evidence="1 2" key="1">
    <citation type="submission" date="2019-01" db="EMBL/GenBank/DDBJ databases">
        <authorList>
            <person name="Chen W.-M."/>
        </authorList>
    </citation>
    <scope>NUCLEOTIDE SEQUENCE [LARGE SCALE GENOMIC DNA]</scope>
    <source>
        <strain evidence="1 2">CCP-6</strain>
    </source>
</reference>
<dbReference type="AlphaFoldDB" id="A0A437LXN9"/>